<dbReference type="SUPFAM" id="SSF53335">
    <property type="entry name" value="S-adenosyl-L-methionine-dependent methyltransferases"/>
    <property type="match status" value="1"/>
</dbReference>
<dbReference type="GO" id="GO:0003676">
    <property type="term" value="F:nucleic acid binding"/>
    <property type="evidence" value="ECO:0007669"/>
    <property type="project" value="InterPro"/>
</dbReference>
<dbReference type="InterPro" id="IPR002052">
    <property type="entry name" value="DNA_methylase_N6_adenine_CS"/>
</dbReference>
<dbReference type="Gene3D" id="3.40.50.150">
    <property type="entry name" value="Vaccinia Virus protein VP39"/>
    <property type="match status" value="1"/>
</dbReference>
<protein>
    <recommendedName>
        <fullName evidence="3">Methyltransferase-like protein 5</fullName>
    </recommendedName>
</protein>
<evidence type="ECO:0000313" key="1">
    <source>
        <dbReference type="EMBL" id="KAK3100719.1"/>
    </source>
</evidence>
<dbReference type="AlphaFoldDB" id="A0AA88YJL9"/>
<dbReference type="PANTHER" id="PTHR23290">
    <property type="entry name" value="RRNA N6-ADENOSINE-METHYLTRANSFERASE METTL5"/>
    <property type="match status" value="1"/>
</dbReference>
<comment type="caution">
    <text evidence="1">The sequence shown here is derived from an EMBL/GenBank/DDBJ whole genome shotgun (WGS) entry which is preliminary data.</text>
</comment>
<evidence type="ECO:0008006" key="3">
    <source>
        <dbReference type="Google" id="ProtNLM"/>
    </source>
</evidence>
<reference evidence="1" key="1">
    <citation type="submission" date="2019-08" db="EMBL/GenBank/DDBJ databases">
        <title>The improved chromosome-level genome for the pearl oyster Pinctada fucata martensii using PacBio sequencing and Hi-C.</title>
        <authorList>
            <person name="Zheng Z."/>
        </authorList>
    </citation>
    <scope>NUCLEOTIDE SEQUENCE</scope>
    <source>
        <strain evidence="1">ZZ-2019</strain>
        <tissue evidence="1">Adductor muscle</tissue>
    </source>
</reference>
<name>A0AA88YJL9_PINIB</name>
<dbReference type="Pfam" id="PF06325">
    <property type="entry name" value="PrmA"/>
    <property type="match status" value="1"/>
</dbReference>
<dbReference type="EMBL" id="VSWD01000006">
    <property type="protein sequence ID" value="KAK3100719.1"/>
    <property type="molecule type" value="Genomic_DNA"/>
</dbReference>
<keyword evidence="2" id="KW-1185">Reference proteome</keyword>
<accession>A0AA88YJL9</accession>
<dbReference type="CDD" id="cd02440">
    <property type="entry name" value="AdoMet_MTases"/>
    <property type="match status" value="1"/>
</dbReference>
<proteinExistence type="predicted"/>
<dbReference type="InterPro" id="IPR029063">
    <property type="entry name" value="SAM-dependent_MTases_sf"/>
</dbReference>
<dbReference type="Proteomes" id="UP001186944">
    <property type="component" value="Unassembled WGS sequence"/>
</dbReference>
<dbReference type="PANTHER" id="PTHR23290:SF0">
    <property type="entry name" value="RRNA N6-ADENOSINE-METHYLTRANSFERASE METTL5"/>
    <property type="match status" value="1"/>
</dbReference>
<dbReference type="PROSITE" id="PS00092">
    <property type="entry name" value="N6_MTASE"/>
    <property type="match status" value="1"/>
</dbReference>
<gene>
    <name evidence="1" type="ORF">FSP39_024199</name>
</gene>
<organism evidence="1 2">
    <name type="scientific">Pinctada imbricata</name>
    <name type="common">Atlantic pearl-oyster</name>
    <name type="synonym">Pinctada martensii</name>
    <dbReference type="NCBI Taxonomy" id="66713"/>
    <lineage>
        <taxon>Eukaryota</taxon>
        <taxon>Metazoa</taxon>
        <taxon>Spiralia</taxon>
        <taxon>Lophotrochozoa</taxon>
        <taxon>Mollusca</taxon>
        <taxon>Bivalvia</taxon>
        <taxon>Autobranchia</taxon>
        <taxon>Pteriomorphia</taxon>
        <taxon>Pterioida</taxon>
        <taxon>Pterioidea</taxon>
        <taxon>Pteriidae</taxon>
        <taxon>Pinctada</taxon>
    </lineage>
</organism>
<sequence length="237" mass="26996">MARKITKVKHLEMNLQEIKKFENPKNELEQYMTSPGQAAHTLMAIESQWGDIIERSVADLGCGTGMLSIGASILGADYVLGVEMDSEAMEICKYNIDNHDYDLSSIDLMAMDVVQLHQHLNFYKEKQSDKEVSEKQAVVSNLYKKFDTVIMNPPFGTKDESHGIDMIFLETAVAMATCAVYSFHLTSTTRYIKKKAKEINTKVEVVDDFDISLPKTYKFHTKKKDSTQVSLFRFEIR</sequence>
<dbReference type="GO" id="GO:0008988">
    <property type="term" value="F:rRNA (adenine-N6-)-methyltransferase activity"/>
    <property type="evidence" value="ECO:0007669"/>
    <property type="project" value="TreeGrafter"/>
</dbReference>
<dbReference type="InterPro" id="IPR051720">
    <property type="entry name" value="rRNA_MeTrfase/Polyamine_Synth"/>
</dbReference>
<evidence type="ECO:0000313" key="2">
    <source>
        <dbReference type="Proteomes" id="UP001186944"/>
    </source>
</evidence>